<sequence>MRRFSHCRRKRKKLLLLQDLGASEASEDLISLSPFVKCIRSQFSLVIRTPRCAVQGSRSFAKHLLVSCMEIPGLLSNYSGEPLVTPDPRNLTVLTQGILSRSLTVCYDAPTAPSTIQLEFWLIKLSLLPYRVRLWRRDTSIDT</sequence>
<dbReference type="Proteomes" id="UP001367508">
    <property type="component" value="Unassembled WGS sequence"/>
</dbReference>
<accession>A0AAN9PX80</accession>
<dbReference type="AlphaFoldDB" id="A0AAN9PX80"/>
<keyword evidence="2" id="KW-1185">Reference proteome</keyword>
<name>A0AAN9PX80_CANGL</name>
<reference evidence="1 2" key="1">
    <citation type="submission" date="2024-01" db="EMBL/GenBank/DDBJ databases">
        <title>The genomes of 5 underutilized Papilionoideae crops provide insights into root nodulation and disease resistanc.</title>
        <authorList>
            <person name="Jiang F."/>
        </authorList>
    </citation>
    <scope>NUCLEOTIDE SEQUENCE [LARGE SCALE GENOMIC DNA]</scope>
    <source>
        <strain evidence="1">LVBAO_FW01</strain>
        <tissue evidence="1">Leaves</tissue>
    </source>
</reference>
<proteinExistence type="predicted"/>
<evidence type="ECO:0000313" key="2">
    <source>
        <dbReference type="Proteomes" id="UP001367508"/>
    </source>
</evidence>
<organism evidence="1 2">
    <name type="scientific">Canavalia gladiata</name>
    <name type="common">Sword bean</name>
    <name type="synonym">Dolichos gladiatus</name>
    <dbReference type="NCBI Taxonomy" id="3824"/>
    <lineage>
        <taxon>Eukaryota</taxon>
        <taxon>Viridiplantae</taxon>
        <taxon>Streptophyta</taxon>
        <taxon>Embryophyta</taxon>
        <taxon>Tracheophyta</taxon>
        <taxon>Spermatophyta</taxon>
        <taxon>Magnoliopsida</taxon>
        <taxon>eudicotyledons</taxon>
        <taxon>Gunneridae</taxon>
        <taxon>Pentapetalae</taxon>
        <taxon>rosids</taxon>
        <taxon>fabids</taxon>
        <taxon>Fabales</taxon>
        <taxon>Fabaceae</taxon>
        <taxon>Papilionoideae</taxon>
        <taxon>50 kb inversion clade</taxon>
        <taxon>NPAAA clade</taxon>
        <taxon>indigoferoid/millettioid clade</taxon>
        <taxon>Phaseoleae</taxon>
        <taxon>Canavalia</taxon>
    </lineage>
</organism>
<comment type="caution">
    <text evidence="1">The sequence shown here is derived from an EMBL/GenBank/DDBJ whole genome shotgun (WGS) entry which is preliminary data.</text>
</comment>
<dbReference type="EMBL" id="JAYMYQ010000009">
    <property type="protein sequence ID" value="KAK7313159.1"/>
    <property type="molecule type" value="Genomic_DNA"/>
</dbReference>
<evidence type="ECO:0000313" key="1">
    <source>
        <dbReference type="EMBL" id="KAK7313159.1"/>
    </source>
</evidence>
<protein>
    <submittedName>
        <fullName evidence="1">Uncharacterized protein</fullName>
    </submittedName>
</protein>
<gene>
    <name evidence="1" type="ORF">VNO77_37626</name>
</gene>